<feature type="domain" description="Fibronectin type-III" evidence="2">
    <location>
        <begin position="333"/>
        <end position="422"/>
    </location>
</feature>
<dbReference type="CDD" id="cd00063">
    <property type="entry name" value="FN3"/>
    <property type="match status" value="8"/>
</dbReference>
<feature type="domain" description="Fibronectin type-III" evidence="2">
    <location>
        <begin position="1013"/>
        <end position="1100"/>
    </location>
</feature>
<dbReference type="InterPro" id="IPR003961">
    <property type="entry name" value="FN3_dom"/>
</dbReference>
<gene>
    <name evidence="3" type="ORF">IC229_34010</name>
</gene>
<dbReference type="PANTHER" id="PTHR46708">
    <property type="entry name" value="TENASCIN"/>
    <property type="match status" value="1"/>
</dbReference>
<feature type="domain" description="Fibronectin type-III" evidence="2">
    <location>
        <begin position="423"/>
        <end position="510"/>
    </location>
</feature>
<dbReference type="Gene3D" id="2.60.40.10">
    <property type="entry name" value="Immunoglobulins"/>
    <property type="match status" value="10"/>
</dbReference>
<dbReference type="RefSeq" id="WP_190893333.1">
    <property type="nucleotide sequence ID" value="NZ_JACWZY010000065.1"/>
</dbReference>
<keyword evidence="1" id="KW-0677">Repeat</keyword>
<feature type="domain" description="Fibronectin type-III" evidence="2">
    <location>
        <begin position="1102"/>
        <end position="1202"/>
    </location>
</feature>
<sequence>MRNSLLLSAFPKPLFTSNHAENDENRETFSSPISSRTVARFWRTIGKLFALYLLTVGYANAQCTAPYGPFSYGITYNTAQLYWYSTGAPQGYELDYRQQGNATWTTVPLTTNSYSLTNLAASTTYEWRARIYCGNNVFSTYTTTQTFTTTGCLAPTSPSNNGIANTTANLYWSSNGATYELDYQQQGAGTWTTIPVTTNYYSLTGLTTNTAYSWRVRSNCGTTTSAYTTPLSFTTGCQIPASPITSGVLAYSALLSWTNTNSGANTGATYEIDYRIQGASEWTTVIPPNNTYSYKLTGLNNNTTYQWRIRSNCGGGSLSGNTAVQTFTTVCNAPTGLNATSISFSSATLNYNITSAGATYEIDYRVQGTTNWTTVIQTNTQNYYFPLTGLSNNTAYDWRMRSNCGGALSANSSVQSFTTVCKLPTALSVKANSFAAAISWTAPATDIQYALQWRQGTGSWTTIPDITRAQYVLTGLTSGGAYQVQVQSVCGASSTTFTTPVSFTANCPAPATLAVTAQTFLPVTTRVFSWLNNSGVDYEVQWRPQGSATWNTSPLLNEYANDSYSIPNGYSNYKLNDLAAGVFEWQVRGVCENGATTAYTTGQSFTVIAPISASCNSAPPASGGATATFSAALLLWPGDASAVHEVRWRPQGSTTWNLATNLKTRIRAGTSINNGPSPALVLRNLQSNTTYEWQVRTLCPDNPNTTFGTLRTFTTSCASLSGVTTSEVASNKAMLRWDTNWSNLFGPTQQETGLTAQDLGFQFEVNWRQAGASTWNVVTGLTSTLFSLTGLANNTAYEWRVRNICSPTATTEFTTPLSFTTQCASVSVTSVFNNYCDMAIVYTNSVGISDGGNFNVRYRVVGGSSWSVQSFTNAGQVSLTGLTGNTNYEIQVQNNCGAGTQSSYSNSTTFNTQICSPTICTPAYSDYPSQTDISTDGATVYFNGTRPSFELRWRQSGTAGWTTVPISFTSGGTPSYRITGLTPGTNYDWQVRSTCSIPTDFSPITYFKTGCNIPFNLASSNIQSISAQLSYDGFGSGTSYEIRYRTGANAWVSVTTSNTSTYQLTGLTNNTTYEWQIRTLCSGGGTSSWSYSLFFTTVQCANPTNLFADRIDGTSARVNWFTPYTGATFTLQYRQQGNSTWTTVNNINGTSMGANYVASLTSYAVTSLSPQTVYEWQVLTNCGDGSNSSTIYQPLTFLTTAASGTGTCTSMITVQNGDWTNPATWSCNRVPTASDPVQVLHNVTVPASTTGRALRVTYGAAGKVTLGTSARIILAQ</sequence>
<dbReference type="PROSITE" id="PS50853">
    <property type="entry name" value="FN3"/>
    <property type="match status" value="8"/>
</dbReference>
<proteinExistence type="predicted"/>
<feature type="domain" description="Fibronectin type-III" evidence="2">
    <location>
        <begin position="916"/>
        <end position="1012"/>
    </location>
</feature>
<dbReference type="InterPro" id="IPR036116">
    <property type="entry name" value="FN3_sf"/>
</dbReference>
<evidence type="ECO:0000313" key="4">
    <source>
        <dbReference type="Proteomes" id="UP000598820"/>
    </source>
</evidence>
<dbReference type="AlphaFoldDB" id="A0A927AWD1"/>
<feature type="domain" description="Fibronectin type-III" evidence="2">
    <location>
        <begin position="65"/>
        <end position="152"/>
    </location>
</feature>
<feature type="domain" description="Fibronectin type-III" evidence="2">
    <location>
        <begin position="239"/>
        <end position="332"/>
    </location>
</feature>
<dbReference type="PANTHER" id="PTHR46708:SF2">
    <property type="entry name" value="FIBRONECTIN TYPE-III DOMAIN-CONTAINING PROTEIN"/>
    <property type="match status" value="1"/>
</dbReference>
<reference evidence="3" key="1">
    <citation type="submission" date="2020-09" db="EMBL/GenBank/DDBJ databases">
        <authorList>
            <person name="Kim M.K."/>
        </authorList>
    </citation>
    <scope>NUCLEOTIDE SEQUENCE</scope>
    <source>
        <strain evidence="3">BT702</strain>
    </source>
</reference>
<name>A0A927AWD1_9BACT</name>
<feature type="domain" description="Fibronectin type-III" evidence="2">
    <location>
        <begin position="154"/>
        <end position="238"/>
    </location>
</feature>
<evidence type="ECO:0000313" key="3">
    <source>
        <dbReference type="EMBL" id="MBD2705673.1"/>
    </source>
</evidence>
<organism evidence="3 4">
    <name type="scientific">Spirosoma profusum</name>
    <dbReference type="NCBI Taxonomy" id="2771354"/>
    <lineage>
        <taxon>Bacteria</taxon>
        <taxon>Pseudomonadati</taxon>
        <taxon>Bacteroidota</taxon>
        <taxon>Cytophagia</taxon>
        <taxon>Cytophagales</taxon>
        <taxon>Cytophagaceae</taxon>
        <taxon>Spirosoma</taxon>
    </lineage>
</organism>
<evidence type="ECO:0000259" key="2">
    <source>
        <dbReference type="PROSITE" id="PS50853"/>
    </source>
</evidence>
<dbReference type="InterPro" id="IPR050991">
    <property type="entry name" value="ECM_Regulatory_Proteins"/>
</dbReference>
<protein>
    <submittedName>
        <fullName evidence="3">Fibronectin type III domain-containing protein</fullName>
    </submittedName>
</protein>
<comment type="caution">
    <text evidence="3">The sequence shown here is derived from an EMBL/GenBank/DDBJ whole genome shotgun (WGS) entry which is preliminary data.</text>
</comment>
<evidence type="ECO:0000256" key="1">
    <source>
        <dbReference type="ARBA" id="ARBA00022737"/>
    </source>
</evidence>
<dbReference type="InterPro" id="IPR013783">
    <property type="entry name" value="Ig-like_fold"/>
</dbReference>
<dbReference type="Pfam" id="PF00041">
    <property type="entry name" value="fn3"/>
    <property type="match status" value="3"/>
</dbReference>
<dbReference type="SMART" id="SM00060">
    <property type="entry name" value="FN3"/>
    <property type="match status" value="11"/>
</dbReference>
<dbReference type="SUPFAM" id="SSF49265">
    <property type="entry name" value="Fibronectin type III"/>
    <property type="match status" value="6"/>
</dbReference>
<dbReference type="Proteomes" id="UP000598820">
    <property type="component" value="Unassembled WGS sequence"/>
</dbReference>
<accession>A0A927AWD1</accession>
<keyword evidence="4" id="KW-1185">Reference proteome</keyword>
<dbReference type="EMBL" id="JACWZY010000065">
    <property type="protein sequence ID" value="MBD2705673.1"/>
    <property type="molecule type" value="Genomic_DNA"/>
</dbReference>